<protein>
    <submittedName>
        <fullName evidence="1">Uncharacterized protein</fullName>
    </submittedName>
</protein>
<evidence type="ECO:0000313" key="1">
    <source>
        <dbReference type="EMBL" id="KAK3064835.1"/>
    </source>
</evidence>
<comment type="caution">
    <text evidence="1">The sequence shown here is derived from an EMBL/GenBank/DDBJ whole genome shotgun (WGS) entry which is preliminary data.</text>
</comment>
<reference evidence="1" key="1">
    <citation type="submission" date="2024-09" db="EMBL/GenBank/DDBJ databases">
        <title>Black Yeasts Isolated from many extreme environments.</title>
        <authorList>
            <person name="Coleine C."/>
            <person name="Stajich J.E."/>
            <person name="Selbmann L."/>
        </authorList>
    </citation>
    <scope>NUCLEOTIDE SEQUENCE</scope>
    <source>
        <strain evidence="1">CCFEE 5737</strain>
    </source>
</reference>
<dbReference type="Proteomes" id="UP001186974">
    <property type="component" value="Unassembled WGS sequence"/>
</dbReference>
<gene>
    <name evidence="1" type="ORF">LTS18_003504</name>
</gene>
<evidence type="ECO:0000313" key="2">
    <source>
        <dbReference type="Proteomes" id="UP001186974"/>
    </source>
</evidence>
<accession>A0ACC3DBJ5</accession>
<proteinExistence type="predicted"/>
<organism evidence="1 2">
    <name type="scientific">Coniosporium uncinatum</name>
    <dbReference type="NCBI Taxonomy" id="93489"/>
    <lineage>
        <taxon>Eukaryota</taxon>
        <taxon>Fungi</taxon>
        <taxon>Dikarya</taxon>
        <taxon>Ascomycota</taxon>
        <taxon>Pezizomycotina</taxon>
        <taxon>Dothideomycetes</taxon>
        <taxon>Dothideomycetes incertae sedis</taxon>
        <taxon>Coniosporium</taxon>
    </lineage>
</organism>
<dbReference type="EMBL" id="JAWDJW010006416">
    <property type="protein sequence ID" value="KAK3064835.1"/>
    <property type="molecule type" value="Genomic_DNA"/>
</dbReference>
<sequence length="70" mass="8251">MRKWPYVPEQEDDDEDEDEEDDGLEEIEGSTDEDVGWCKVKTSTLLPDSFSTLCYPNAWYRFYQRPPAVL</sequence>
<name>A0ACC3DBJ5_9PEZI</name>
<keyword evidence="2" id="KW-1185">Reference proteome</keyword>